<keyword evidence="4 5" id="KW-0119">Carbohydrate metabolism</keyword>
<dbReference type="CDD" id="cd00854">
    <property type="entry name" value="NagA"/>
    <property type="match status" value="1"/>
</dbReference>
<evidence type="ECO:0000256" key="3">
    <source>
        <dbReference type="ARBA" id="ARBA00022801"/>
    </source>
</evidence>
<protein>
    <submittedName>
        <fullName evidence="7">N-acetylglucosamine-6-phosphate deacetylase</fullName>
        <ecNumber evidence="7">3.5.1.25</ecNumber>
    </submittedName>
</protein>
<evidence type="ECO:0000256" key="5">
    <source>
        <dbReference type="PIRNR" id="PIRNR038994"/>
    </source>
</evidence>
<dbReference type="InterPro" id="IPR032466">
    <property type="entry name" value="Metal_Hydrolase"/>
</dbReference>
<proteinExistence type="inferred from homology"/>
<dbReference type="Pfam" id="PF01979">
    <property type="entry name" value="Amidohydro_1"/>
    <property type="match status" value="1"/>
</dbReference>
<dbReference type="InterPro" id="IPR003764">
    <property type="entry name" value="GlcNAc_6-P_deAcase"/>
</dbReference>
<dbReference type="InterPro" id="IPR011059">
    <property type="entry name" value="Metal-dep_hydrolase_composite"/>
</dbReference>
<dbReference type="NCBIfam" id="TIGR00221">
    <property type="entry name" value="nagA"/>
    <property type="match status" value="1"/>
</dbReference>
<evidence type="ECO:0000259" key="6">
    <source>
        <dbReference type="Pfam" id="PF01979"/>
    </source>
</evidence>
<dbReference type="Gene3D" id="2.30.40.10">
    <property type="entry name" value="Urease, subunit C, domain 1"/>
    <property type="match status" value="1"/>
</dbReference>
<dbReference type="Proteomes" id="UP001596047">
    <property type="component" value="Unassembled WGS sequence"/>
</dbReference>
<evidence type="ECO:0000313" key="8">
    <source>
        <dbReference type="Proteomes" id="UP001596047"/>
    </source>
</evidence>
<evidence type="ECO:0000256" key="1">
    <source>
        <dbReference type="ARBA" id="ARBA00010716"/>
    </source>
</evidence>
<evidence type="ECO:0000256" key="2">
    <source>
        <dbReference type="ARBA" id="ARBA00022723"/>
    </source>
</evidence>
<evidence type="ECO:0000256" key="4">
    <source>
        <dbReference type="ARBA" id="ARBA00023277"/>
    </source>
</evidence>
<dbReference type="RefSeq" id="WP_379189714.1">
    <property type="nucleotide sequence ID" value="NZ_JBHSOW010000068.1"/>
</dbReference>
<name>A0ABW0VYZ1_9BACL</name>
<dbReference type="SUPFAM" id="SSF51338">
    <property type="entry name" value="Composite domain of metallo-dependent hydrolases"/>
    <property type="match status" value="1"/>
</dbReference>
<dbReference type="SUPFAM" id="SSF51556">
    <property type="entry name" value="Metallo-dependent hydrolases"/>
    <property type="match status" value="1"/>
</dbReference>
<dbReference type="InterPro" id="IPR006680">
    <property type="entry name" value="Amidohydro-rel"/>
</dbReference>
<accession>A0ABW0VYZ1</accession>
<evidence type="ECO:0000313" key="7">
    <source>
        <dbReference type="EMBL" id="MFC5651118.1"/>
    </source>
</evidence>
<dbReference type="PANTHER" id="PTHR11113">
    <property type="entry name" value="N-ACETYLGLUCOSAMINE-6-PHOSPHATE DEACETYLASE"/>
    <property type="match status" value="1"/>
</dbReference>
<dbReference type="Gene3D" id="3.20.20.140">
    <property type="entry name" value="Metal-dependent hydrolases"/>
    <property type="match status" value="1"/>
</dbReference>
<keyword evidence="3 5" id="KW-0378">Hydrolase</keyword>
<gene>
    <name evidence="7" type="primary">nagA</name>
    <name evidence="7" type="ORF">ACFPYJ_18790</name>
</gene>
<comment type="similarity">
    <text evidence="1 5">Belongs to the metallo-dependent hydrolases superfamily. NagA family.</text>
</comment>
<keyword evidence="2" id="KW-0479">Metal-binding</keyword>
<reference evidence="8" key="1">
    <citation type="journal article" date="2019" name="Int. J. Syst. Evol. Microbiol.">
        <title>The Global Catalogue of Microorganisms (GCM) 10K type strain sequencing project: providing services to taxonomists for standard genome sequencing and annotation.</title>
        <authorList>
            <consortium name="The Broad Institute Genomics Platform"/>
            <consortium name="The Broad Institute Genome Sequencing Center for Infectious Disease"/>
            <person name="Wu L."/>
            <person name="Ma J."/>
        </authorList>
    </citation>
    <scope>NUCLEOTIDE SEQUENCE [LARGE SCALE GENOMIC DNA]</scope>
    <source>
        <strain evidence="8">CGMCC 1.3240</strain>
    </source>
</reference>
<dbReference type="EMBL" id="JBHSOW010000068">
    <property type="protein sequence ID" value="MFC5651118.1"/>
    <property type="molecule type" value="Genomic_DNA"/>
</dbReference>
<dbReference type="EC" id="3.5.1.25" evidence="7"/>
<dbReference type="PANTHER" id="PTHR11113:SF14">
    <property type="entry name" value="N-ACETYLGLUCOSAMINE-6-PHOSPHATE DEACETYLASE"/>
    <property type="match status" value="1"/>
</dbReference>
<organism evidence="7 8">
    <name type="scientific">Paenibacillus solisilvae</name>
    <dbReference type="NCBI Taxonomy" id="2486751"/>
    <lineage>
        <taxon>Bacteria</taxon>
        <taxon>Bacillati</taxon>
        <taxon>Bacillota</taxon>
        <taxon>Bacilli</taxon>
        <taxon>Bacillales</taxon>
        <taxon>Paenibacillaceae</taxon>
        <taxon>Paenibacillus</taxon>
    </lineage>
</organism>
<sequence>MATVALTGGLILLPDGNFEKGSVLFNGDKISGVSTGDLPGDVELIDVTGCTVAPGFIDTHAHGALGRNFMEGSREAYKTISGHKTSGGVTSCLATTTSASLENTLFALQYASSVYRSNEIGEMELLGVHLEGPFVNPAYRGAHMEEFVRQANISELEAIWEAAGSALRVVTLAPEVPLGLEAVRFLSERGVNVSIGHSGASYEETKQAISRGVSRATHLFSAMIPIHHRNPGAIPALFEAANVFLEMIVDGHHMHPSIVGMAVRQVESHRPVMITDSADVTGLPDGAHRRWEGLEVVIDKGTCRTLSGGLAGSIMRMDQGVKNLVELVGLPLSLALRMASENPARSIGVFERKGSLEAGKDADIVVLNPDLTVLMTIARGHIIYDARV</sequence>
<dbReference type="GO" id="GO:0008448">
    <property type="term" value="F:N-acetylglucosamine-6-phosphate deacetylase activity"/>
    <property type="evidence" value="ECO:0007669"/>
    <property type="project" value="UniProtKB-EC"/>
</dbReference>
<feature type="domain" description="Amidohydrolase-related" evidence="6">
    <location>
        <begin position="51"/>
        <end position="382"/>
    </location>
</feature>
<dbReference type="PIRSF" id="PIRSF038994">
    <property type="entry name" value="NagA"/>
    <property type="match status" value="1"/>
</dbReference>
<keyword evidence="8" id="KW-1185">Reference proteome</keyword>
<comment type="caution">
    <text evidence="7">The sequence shown here is derived from an EMBL/GenBank/DDBJ whole genome shotgun (WGS) entry which is preliminary data.</text>
</comment>